<feature type="domain" description="BHLH" evidence="7">
    <location>
        <begin position="101"/>
        <end position="150"/>
    </location>
</feature>
<proteinExistence type="inferred from homology"/>
<keyword evidence="4" id="KW-0804">Transcription</keyword>
<feature type="region of interest" description="Disordered" evidence="6">
    <location>
        <begin position="61"/>
        <end position="114"/>
    </location>
</feature>
<feature type="compositionally biased region" description="Basic and acidic residues" evidence="6">
    <location>
        <begin position="104"/>
        <end position="114"/>
    </location>
</feature>
<dbReference type="GO" id="GO:0043565">
    <property type="term" value="F:sequence-specific DNA binding"/>
    <property type="evidence" value="ECO:0007669"/>
    <property type="project" value="TreeGrafter"/>
</dbReference>
<dbReference type="InterPro" id="IPR036638">
    <property type="entry name" value="HLH_DNA-bd_sf"/>
</dbReference>
<dbReference type="SMART" id="SM00353">
    <property type="entry name" value="HLH"/>
    <property type="match status" value="1"/>
</dbReference>
<name>A0A9D5DEE3_9LILI</name>
<dbReference type="PROSITE" id="PS50888">
    <property type="entry name" value="BHLH"/>
    <property type="match status" value="1"/>
</dbReference>
<sequence length="290" mass="33100">MEQHSIFFPSEQQQFMVNGCFDQQNISDYDHALAEFMLFNGVFGDEGINFDIDEITPSTSHNSFAINDAPGGNEGGLEENQGDYDSSGTTRVMAETTRPKRDRSRTLVSERRRRGQMKERLYELRSIVPNITKMDKASIIADAVVYVQDLQRQSKKLKEDIVVLESSMKEELMFQAPFKNNTRIETSEHNVMRGKILKLVADEVADRSFFVVVECNKGNGLAMCLYNAMESLAWFRLQSSNFSMSTERCKLTMNLNVRESREDMNASSVKLWIMGALLKQGFEFELMAIT</sequence>
<accession>A0A9D5DEE3</accession>
<reference evidence="8" key="2">
    <citation type="journal article" date="2022" name="Hortic Res">
        <title>The genome of Dioscorea zingiberensis sheds light on the biosynthesis, origin and evolution of the medicinally important diosgenin saponins.</title>
        <authorList>
            <person name="Li Y."/>
            <person name="Tan C."/>
            <person name="Li Z."/>
            <person name="Guo J."/>
            <person name="Li S."/>
            <person name="Chen X."/>
            <person name="Wang C."/>
            <person name="Dai X."/>
            <person name="Yang H."/>
            <person name="Song W."/>
            <person name="Hou L."/>
            <person name="Xu J."/>
            <person name="Tong Z."/>
            <person name="Xu A."/>
            <person name="Yuan X."/>
            <person name="Wang W."/>
            <person name="Yang Q."/>
            <person name="Chen L."/>
            <person name="Sun Z."/>
            <person name="Wang K."/>
            <person name="Pan B."/>
            <person name="Chen J."/>
            <person name="Bao Y."/>
            <person name="Liu F."/>
            <person name="Qi X."/>
            <person name="Gang D.R."/>
            <person name="Wen J."/>
            <person name="Li J."/>
        </authorList>
    </citation>
    <scope>NUCLEOTIDE SEQUENCE</scope>
    <source>
        <strain evidence="8">Dzin_1.0</strain>
    </source>
</reference>
<evidence type="ECO:0000313" key="8">
    <source>
        <dbReference type="EMBL" id="KAJ0988872.1"/>
    </source>
</evidence>
<dbReference type="Gene3D" id="4.10.280.10">
    <property type="entry name" value="Helix-loop-helix DNA-binding domain"/>
    <property type="match status" value="1"/>
</dbReference>
<evidence type="ECO:0000256" key="2">
    <source>
        <dbReference type="ARBA" id="ARBA00005510"/>
    </source>
</evidence>
<evidence type="ECO:0000259" key="7">
    <source>
        <dbReference type="PROSITE" id="PS50888"/>
    </source>
</evidence>
<dbReference type="SUPFAM" id="SSF47459">
    <property type="entry name" value="HLH, helix-loop-helix DNA-binding domain"/>
    <property type="match status" value="1"/>
</dbReference>
<dbReference type="OrthoDB" id="1886792at2759"/>
<dbReference type="Proteomes" id="UP001085076">
    <property type="component" value="Miscellaneous, Linkage group lg01"/>
</dbReference>
<dbReference type="InterPro" id="IPR011598">
    <property type="entry name" value="bHLH_dom"/>
</dbReference>
<evidence type="ECO:0000256" key="3">
    <source>
        <dbReference type="ARBA" id="ARBA00023015"/>
    </source>
</evidence>
<evidence type="ECO:0000313" key="9">
    <source>
        <dbReference type="Proteomes" id="UP001085076"/>
    </source>
</evidence>
<dbReference type="AlphaFoldDB" id="A0A9D5DEE3"/>
<keyword evidence="5" id="KW-0539">Nucleus</keyword>
<dbReference type="GO" id="GO:0003700">
    <property type="term" value="F:DNA-binding transcription factor activity"/>
    <property type="evidence" value="ECO:0007669"/>
    <property type="project" value="TreeGrafter"/>
</dbReference>
<protein>
    <recommendedName>
        <fullName evidence="7">BHLH domain-containing protein</fullName>
    </recommendedName>
</protein>
<reference evidence="8" key="1">
    <citation type="submission" date="2021-03" db="EMBL/GenBank/DDBJ databases">
        <authorList>
            <person name="Li Z."/>
            <person name="Yang C."/>
        </authorList>
    </citation>
    <scope>NUCLEOTIDE SEQUENCE</scope>
    <source>
        <strain evidence="8">Dzin_1.0</strain>
        <tissue evidence="8">Leaf</tissue>
    </source>
</reference>
<organism evidence="8 9">
    <name type="scientific">Dioscorea zingiberensis</name>
    <dbReference type="NCBI Taxonomy" id="325984"/>
    <lineage>
        <taxon>Eukaryota</taxon>
        <taxon>Viridiplantae</taxon>
        <taxon>Streptophyta</taxon>
        <taxon>Embryophyta</taxon>
        <taxon>Tracheophyta</taxon>
        <taxon>Spermatophyta</taxon>
        <taxon>Magnoliopsida</taxon>
        <taxon>Liliopsida</taxon>
        <taxon>Dioscoreales</taxon>
        <taxon>Dioscoreaceae</taxon>
        <taxon>Dioscorea</taxon>
    </lineage>
</organism>
<evidence type="ECO:0000256" key="6">
    <source>
        <dbReference type="SAM" id="MobiDB-lite"/>
    </source>
</evidence>
<comment type="caution">
    <text evidence="8">The sequence shown here is derived from an EMBL/GenBank/DDBJ whole genome shotgun (WGS) entry which is preliminary data.</text>
</comment>
<evidence type="ECO:0000256" key="1">
    <source>
        <dbReference type="ARBA" id="ARBA00004123"/>
    </source>
</evidence>
<keyword evidence="3" id="KW-0805">Transcription regulation</keyword>
<dbReference type="PANTHER" id="PTHR31945:SF17">
    <property type="entry name" value="TRANSCRIPTION FACTOR FER-LIKE IRON DEFICIENCY-INDUCED TRANSCRIPTION FACTOR"/>
    <property type="match status" value="1"/>
</dbReference>
<evidence type="ECO:0000256" key="5">
    <source>
        <dbReference type="ARBA" id="ARBA00023242"/>
    </source>
</evidence>
<comment type="similarity">
    <text evidence="2">Belongs to the bHLH protein family.</text>
</comment>
<comment type="subcellular location">
    <subcellularLocation>
        <location evidence="1">Nucleus</location>
    </subcellularLocation>
</comment>
<dbReference type="PANTHER" id="PTHR31945">
    <property type="entry name" value="TRANSCRIPTION FACTOR SCREAM2-RELATED"/>
    <property type="match status" value="1"/>
</dbReference>
<keyword evidence="9" id="KW-1185">Reference proteome</keyword>
<dbReference type="EMBL" id="JAGGNH010000001">
    <property type="protein sequence ID" value="KAJ0988872.1"/>
    <property type="molecule type" value="Genomic_DNA"/>
</dbReference>
<dbReference type="GO" id="GO:0005634">
    <property type="term" value="C:nucleus"/>
    <property type="evidence" value="ECO:0007669"/>
    <property type="project" value="UniProtKB-SubCell"/>
</dbReference>
<dbReference type="GO" id="GO:0046983">
    <property type="term" value="F:protein dimerization activity"/>
    <property type="evidence" value="ECO:0007669"/>
    <property type="project" value="InterPro"/>
</dbReference>
<gene>
    <name evidence="8" type="ORF">J5N97_007228</name>
</gene>
<dbReference type="Pfam" id="PF00010">
    <property type="entry name" value="HLH"/>
    <property type="match status" value="1"/>
</dbReference>
<dbReference type="InterPro" id="IPR051358">
    <property type="entry name" value="TF_AMS/ICE1/BHLH6-like"/>
</dbReference>
<evidence type="ECO:0000256" key="4">
    <source>
        <dbReference type="ARBA" id="ARBA00023163"/>
    </source>
</evidence>